<dbReference type="RefSeq" id="WP_020916759.1">
    <property type="nucleotide sequence ID" value="NC_021900.1"/>
</dbReference>
<dbReference type="GO" id="GO:0006260">
    <property type="term" value="P:DNA replication"/>
    <property type="evidence" value="ECO:0007669"/>
    <property type="project" value="InterPro"/>
</dbReference>
<evidence type="ECO:0000259" key="3">
    <source>
        <dbReference type="Pfam" id="PF18813"/>
    </source>
</evidence>
<proteinExistence type="predicted"/>
<feature type="compositionally biased region" description="Polar residues" evidence="1">
    <location>
        <begin position="784"/>
        <end position="795"/>
    </location>
</feature>
<evidence type="ECO:0008006" key="6">
    <source>
        <dbReference type="Google" id="ProtNLM"/>
    </source>
</evidence>
<dbReference type="Gene3D" id="1.10.10.2910">
    <property type="match status" value="1"/>
</dbReference>
<gene>
    <name evidence="4" type="ORF">KE3_0996</name>
</gene>
<dbReference type="Gene3D" id="3.40.1360.10">
    <property type="match status" value="1"/>
</dbReference>
<evidence type="ECO:0000259" key="2">
    <source>
        <dbReference type="Pfam" id="PF06114"/>
    </source>
</evidence>
<feature type="domain" description="IrrE N-terminal-like" evidence="2">
    <location>
        <begin position="1636"/>
        <end position="1691"/>
    </location>
</feature>
<protein>
    <recommendedName>
        <fullName evidence="6">Conjugative transposon membrane protein</fullName>
    </recommendedName>
</protein>
<name>A0AB33ALR4_9STRE</name>
<sequence length="1772" mass="201960">MPEKETRAKSRKERREVARSRAILDVANELNMDLFRSGRDYRWKEHHSLVISPDNNLWQWFSRHVGGDVISLVETIKEVNFNQAVDFLNDGDFKTFQRVERKEEPFNYYLKPYEQPFIEARNYLKHQRKLSDETIDFFLDQGVMAQANAKVHGSIEPVIVFKSLTQEGEIIGAQLQGIEANWKKWPERGYAKKIVNNSDGMTGLHVDIGQPKRLIFTESSIDLMSYYELHKDSLQDVRLVSMDGLKESIVGRHLVELEAELSGRPSRWSREELSRGLTTAIDNGYFAEGKHTDTITLAVDNDAGGRNFITSLQDKGVSLTVDIPALPEGQEKADWNSYLQQENKDWLENNWDNITFSIERKEPNYTNQIIQEEKLAEYPYLVRLTSGSRLVDGQLFRQGETVRYEEFVTALYHTRQDYQSGDEETISFDVLAPNGNSIARNFHYHLPTDTKQVSELIHHEGLQAYEQATVNLSEIMAANQEPEIEASVAEGALLSDIQESLSNEGDLVSTIASDSSVIYTNTVNFDQAYSLNLEVHSPEEVDNLSDIKAPWTLEVTRDNHSLGYLAYGEDWGNDFNVEEELVNLDSWVTRNQVENHLYSQEEVNSFLKSLTAEKEAVGELKSYGTFIIDDDFLERRYGSEERDDNLTKAIDKAIKSITDSETYYLWHDEELDSLGASDQAFLEFHNSLQDIQYHKNGVNLFVAESSYDGATGFLSLEGNALDRDGIETYLFEKEWSPDETLDFLNNLKIAVDETWVKVIDHYNEQFDVVISRFGLSEDAKKSPENLQETIISNSEQQKKERTSEYKGSLQPEAEGSTSPVPKTGTFERSVTSRPTTSSHYLNFTIEGGFKSRKTRSNHSIDQYELAKLNRRSYDIQEAAQLYRDELANSTISYFTADGNVVQVNFLEKNFMHLTGLKIIGEGQTPERILHDLARGGDLSYDDIRLGNNDSPLDKIKVLPDLATILQTNSFYFDQLQTIPRYEGRFDSLIKAEDKDIMLLFRTTEENGTVPVSVFKVRPILTEELETANKNVILGIYRERDGQIEQIAINDEYVKDNGEEMLSILQNKQYQEVSNEQVEMPEPSQPEVTAEDFTHVLDAVYNNGAQIGKDNRDNIPEALHPAWNKYDEYAAQHDNDFNQIMDAAEKDHLLDKNSDFYKAWSQDDIYDNHYHVRLQDLSAKTSLPFQVTDFIDYQDFARELYHQNQRSQSGDEVTNAIVNFAIYAPGGDLVKEGVGYHIGEESKPISQLLGLGYRRLTGYQELAQLDDQVLSQLESQTLNQTIAEDIAESVPTSRETRQEVTASHNEAKTITSEREVLKNRFQRRVEEILNESPVQNQVNHRTGDIIINNSTVASNNSMIINSGIMSNRQTDTSTIHKTASSPSPKNSSESVDYQKVSAYELSQAAFQKIREYTQSPKDLAEYLDFMSKFPTLSPRNVALIQAQWPGANAVATYNQWQAMADSLGLSKDDVMQTKATYTNKRTGQTKEVVHNSLSVKAGETSRIRLFRPQMEKMIPVLDNNGNQLKNEKGNPKFKRLSQATPQEKALVKEKKLKVSLFQKRDASGQLLYTTYNVFELSQTTLKPESYPKAMSNRHYNFDTDQVKTNEVLEGLCDYVKSIGVSILSDDAHTLGNIKGAFDPNRQEILLNPHNTPGEKIGTTIHELAHATLHNPKKMMSQTKTVSRYQAELEAEMTSYLVSKHFGLDTGDKAFRYMANWTDNLTIFSDKALTDSMTRIHKTVMSMVKHVEHHTKPYQRNHGQQPNFPKAQDKGLNR</sequence>
<dbReference type="Proteomes" id="UP000015268">
    <property type="component" value="Chromosome"/>
</dbReference>
<dbReference type="Gene3D" id="3.90.580.10">
    <property type="entry name" value="Zinc finger, CHC2-type domain"/>
    <property type="match status" value="1"/>
</dbReference>
<feature type="region of interest" description="Disordered" evidence="1">
    <location>
        <begin position="1288"/>
        <end position="1307"/>
    </location>
</feature>
<evidence type="ECO:0000313" key="4">
    <source>
        <dbReference type="EMBL" id="AGS05486.1"/>
    </source>
</evidence>
<dbReference type="SUPFAM" id="SSF57783">
    <property type="entry name" value="Zinc beta-ribbon"/>
    <property type="match status" value="1"/>
</dbReference>
<feature type="compositionally biased region" description="Low complexity" evidence="1">
    <location>
        <begin position="1379"/>
        <end position="1389"/>
    </location>
</feature>
<dbReference type="InterPro" id="IPR010359">
    <property type="entry name" value="IrrE_HExxH"/>
</dbReference>
<dbReference type="GO" id="GO:0003677">
    <property type="term" value="F:DNA binding"/>
    <property type="evidence" value="ECO:0007669"/>
    <property type="project" value="InterPro"/>
</dbReference>
<dbReference type="InterPro" id="IPR041420">
    <property type="entry name" value="PBECR4"/>
</dbReference>
<evidence type="ECO:0000256" key="1">
    <source>
        <dbReference type="SAM" id="MobiDB-lite"/>
    </source>
</evidence>
<feature type="domain" description="Phage-Barnase-EndoU-ColicinE5/D-RelE like nuclease 4" evidence="3">
    <location>
        <begin position="874"/>
        <end position="1052"/>
    </location>
</feature>
<dbReference type="Pfam" id="PF06114">
    <property type="entry name" value="Peptidase_M78"/>
    <property type="match status" value="1"/>
</dbReference>
<reference evidence="4 5" key="1">
    <citation type="journal article" date="2013" name="BMC Microbiol.">
        <title>Dynamics of fecal microbial communities in children with diarrhea of unknown etiology and genomic analysis of associated Streptococcus lutetiensis.</title>
        <authorList>
            <person name="Jin D."/>
            <person name="Chen C."/>
            <person name="Li L."/>
            <person name="Lu S."/>
            <person name="Li Z."/>
            <person name="Zhou Z."/>
            <person name="Jing H."/>
            <person name="Xu Y."/>
            <person name="Du P."/>
            <person name="Wang H."/>
            <person name="Xiong Y."/>
            <person name="Zheng H."/>
            <person name="Bai X."/>
            <person name="Sun H."/>
            <person name="Wang L."/>
            <person name="Ye C."/>
            <person name="Gottschalk M."/>
            <person name="Xu J."/>
        </authorList>
    </citation>
    <scope>NUCLEOTIDE SEQUENCE [LARGE SCALE GENOMIC DNA]</scope>
    <source>
        <strain evidence="4 5">033</strain>
    </source>
</reference>
<feature type="region of interest" description="Disordered" evidence="1">
    <location>
        <begin position="784"/>
        <end position="833"/>
    </location>
</feature>
<feature type="compositionally biased region" description="Polar residues" evidence="1">
    <location>
        <begin position="815"/>
        <end position="833"/>
    </location>
</feature>
<dbReference type="GO" id="GO:0008270">
    <property type="term" value="F:zinc ion binding"/>
    <property type="evidence" value="ECO:0007669"/>
    <property type="project" value="InterPro"/>
</dbReference>
<accession>A0AB33ALR4</accession>
<dbReference type="Pfam" id="PF18813">
    <property type="entry name" value="PBECR4"/>
    <property type="match status" value="1"/>
</dbReference>
<feature type="region of interest" description="Disordered" evidence="1">
    <location>
        <begin position="1368"/>
        <end position="1390"/>
    </location>
</feature>
<feature type="compositionally biased region" description="Polar residues" evidence="1">
    <location>
        <begin position="1368"/>
        <end position="1378"/>
    </location>
</feature>
<dbReference type="EMBL" id="CP003025">
    <property type="protein sequence ID" value="AGS05486.1"/>
    <property type="molecule type" value="Genomic_DNA"/>
</dbReference>
<dbReference type="InterPro" id="IPR036977">
    <property type="entry name" value="DNA_primase_Znf_CHC2"/>
</dbReference>
<dbReference type="KEGG" id="slu:KE3_0996"/>
<organism evidence="4 5">
    <name type="scientific">Streptococcus lutetiensis 033</name>
    <dbReference type="NCBI Taxonomy" id="1076934"/>
    <lineage>
        <taxon>Bacteria</taxon>
        <taxon>Bacillati</taxon>
        <taxon>Bacillota</taxon>
        <taxon>Bacilli</taxon>
        <taxon>Lactobacillales</taxon>
        <taxon>Streptococcaceae</taxon>
        <taxon>Streptococcus</taxon>
    </lineage>
</organism>
<evidence type="ECO:0000313" key="5">
    <source>
        <dbReference type="Proteomes" id="UP000015268"/>
    </source>
</evidence>
<feature type="region of interest" description="Disordered" evidence="1">
    <location>
        <begin position="1750"/>
        <end position="1772"/>
    </location>
</feature>
<keyword evidence="5" id="KW-1185">Reference proteome</keyword>